<dbReference type="Proteomes" id="UP000003824">
    <property type="component" value="Unassembled WGS sequence"/>
</dbReference>
<name>D5ZUQ0_STRV1</name>
<evidence type="ECO:0000313" key="2">
    <source>
        <dbReference type="EMBL" id="EFE68728.2"/>
    </source>
</evidence>
<sequence>MTCRQPPSHRMRFMGEPVFIRSRWGTNRYVYNPHSPVGLALILLPFLVAAGVFLWLHDDGEWSDDELRTAVHEAAARLEAGPRIVDASRGLAPAIGDAIERTGEGPSFGARVSREGRSDHYTVTGEGTDAAFCLRVTTVPVDESYAHLTVDVTDGACSRY</sequence>
<reference evidence="3" key="1">
    <citation type="submission" date="2008-12" db="EMBL/GenBank/DDBJ databases">
        <title>Annotation of Streptomyces ghanaensis ATCC 14672.</title>
        <authorList>
            <consortium name="The Broad Institute Genome Sequencing Platform"/>
            <consortium name="Broad Institute Microbial Sequencing Center"/>
            <person name="Fischbach M."/>
            <person name="Ward D."/>
            <person name="Young S."/>
            <person name="Kodira C.D."/>
            <person name="Zeng Q."/>
            <person name="Koehrsen M."/>
            <person name="Godfrey P."/>
            <person name="Alvarado L."/>
            <person name="Berlin A.M."/>
            <person name="Borenstein D."/>
            <person name="Chen Z."/>
            <person name="Engels R."/>
            <person name="Freedman E."/>
            <person name="Gellesch M."/>
            <person name="Goldberg J."/>
            <person name="Griggs A."/>
            <person name="Gujja S."/>
            <person name="Heiman D.I."/>
            <person name="Hepburn T.A."/>
            <person name="Howarth C."/>
            <person name="Jen D."/>
            <person name="Larson L."/>
            <person name="Lewis B."/>
            <person name="Mehta T."/>
            <person name="Park D."/>
            <person name="Pearson M."/>
            <person name="Roberts A."/>
            <person name="Saif S."/>
            <person name="Shea T.D."/>
            <person name="Shenoy N."/>
            <person name="Sisk P."/>
            <person name="Stolte C."/>
            <person name="Sykes S.N."/>
            <person name="Walk T."/>
            <person name="White J."/>
            <person name="Yandava C."/>
            <person name="Straight P."/>
            <person name="Clardy J."/>
            <person name="Hung D."/>
            <person name="Kolter R."/>
            <person name="Mekalanos J."/>
            <person name="Walker S."/>
            <person name="Walsh C.T."/>
            <person name="Wieland B.L.C."/>
            <person name="Ilzarbe M."/>
            <person name="Galagan J."/>
            <person name="Nusbaum C."/>
            <person name="Birren B."/>
        </authorList>
    </citation>
    <scope>NUCLEOTIDE SEQUENCE [LARGE SCALE GENOMIC DNA]</scope>
    <source>
        <strain evidence="3">ATCC 14672 / DSM 40746 / JCM 4963 / KCTC 9882 / NRRL B-12104 / FH 1290</strain>
    </source>
</reference>
<protein>
    <submittedName>
        <fullName evidence="2">Predicted protein</fullName>
    </submittedName>
</protein>
<dbReference type="eggNOG" id="ENOG5032C46">
    <property type="taxonomic scope" value="Bacteria"/>
</dbReference>
<accession>D5ZUQ0</accession>
<proteinExistence type="predicted"/>
<dbReference type="EMBL" id="DS999641">
    <property type="protein sequence ID" value="EFE68728.2"/>
    <property type="molecule type" value="Genomic_DNA"/>
</dbReference>
<evidence type="ECO:0000313" key="3">
    <source>
        <dbReference type="Proteomes" id="UP000003824"/>
    </source>
</evidence>
<organism evidence="2 3">
    <name type="scientific">Streptomyces viridosporus (strain ATCC 14672 / DSM 40746 / JCM 4963 / KCTC 9882 / NRRL B-12104 / FH 1290)</name>
    <name type="common">Streptomyces ghanaensis</name>
    <dbReference type="NCBI Taxonomy" id="566461"/>
    <lineage>
        <taxon>Bacteria</taxon>
        <taxon>Bacillati</taxon>
        <taxon>Actinomycetota</taxon>
        <taxon>Actinomycetes</taxon>
        <taxon>Kitasatosporales</taxon>
        <taxon>Streptomycetaceae</taxon>
        <taxon>Streptomyces</taxon>
    </lineage>
</organism>
<dbReference type="AlphaFoldDB" id="D5ZUQ0"/>
<keyword evidence="1" id="KW-1133">Transmembrane helix</keyword>
<gene>
    <name evidence="2" type="ORF">SSFG_03972</name>
</gene>
<keyword evidence="1" id="KW-0472">Membrane</keyword>
<evidence type="ECO:0000256" key="1">
    <source>
        <dbReference type="SAM" id="Phobius"/>
    </source>
</evidence>
<feature type="transmembrane region" description="Helical" evidence="1">
    <location>
        <begin position="37"/>
        <end position="56"/>
    </location>
</feature>
<keyword evidence="1" id="KW-0812">Transmembrane</keyword>